<keyword evidence="1" id="KW-0812">Transmembrane</keyword>
<keyword evidence="1" id="KW-1133">Transmembrane helix</keyword>
<dbReference type="OrthoDB" id="2020414at2"/>
<feature type="transmembrane region" description="Helical" evidence="1">
    <location>
        <begin position="330"/>
        <end position="351"/>
    </location>
</feature>
<accession>V6I247</accession>
<evidence type="ECO:0000313" key="3">
    <source>
        <dbReference type="Proteomes" id="UP000018747"/>
    </source>
</evidence>
<name>V6I247_9LEPT</name>
<sequence length="616" mass="71577">MDLPEAVLPKKISGKLVLFFLFLLYTLLFYHSAWLSDDSFITFRVVDNFLNGFGLRWNPWERVQVYTHPLWLFLLIPIQWIVQDISASAYILSYACGILFLSVYCFTLLKFRFGLGLIFISLSVFFSSRIFIDYNTSGLENPLSFLLLLFFEIKFYSLYLNGKPENAAADSLEIGFLVGLLLLTRLDLILFLAVPLCVLLGKIFRDKRIQFLKYSFLGIFIWPLYLGFSLVYFGSLLPNTFYAKTNVLSSFPEKILVGWDYLRISLKWDPIVLFIFGTHVFWIISEPVLQRFTKTKWALSEKEKGILFFGFGSIVFVFLYLLQIGGDFMAGRFLGTCLIVSVFSQSLFLALHFEDSKLNIQIFLFTSSVIVSVYFFAHSASPLRYIFQRSPIRVEKGIVDERASYRDNTSLNHWFEGITPDTHPWAQYAKRIALNNPKTKTNISEFRQVQITTNVGLSGFYGGPGIHWIDLLGITDPFLARLPGKGFPGHYIRLLPQGYKEYIEETVVSLSNPELDRFYYEIRLLSEEDIWTKERWKVIADFTFFGAGNFKTRFPKGFFYPFDLDTYRTTLYGLPFKNWKDENLKLKLSQEYFGSQSSKAEIHFDTPLNELESYRK</sequence>
<gene>
    <name evidence="2" type="ORF">LEP1GSC062_2736</name>
</gene>
<feature type="transmembrane region" description="Helical" evidence="1">
    <location>
        <begin position="268"/>
        <end position="285"/>
    </location>
</feature>
<dbReference type="Proteomes" id="UP000018747">
    <property type="component" value="Unassembled WGS sequence"/>
</dbReference>
<keyword evidence="1" id="KW-0472">Membrane</keyword>
<dbReference type="STRING" id="100053.GCA_002009845_01334"/>
<feature type="transmembrane region" description="Helical" evidence="1">
    <location>
        <begin position="211"/>
        <end position="233"/>
    </location>
</feature>
<comment type="caution">
    <text evidence="2">The sequence shown here is derived from an EMBL/GenBank/DDBJ whole genome shotgun (WGS) entry which is preliminary data.</text>
</comment>
<reference evidence="2" key="1">
    <citation type="submission" date="2013-05" db="EMBL/GenBank/DDBJ databases">
        <authorList>
            <person name="Harkins D.M."/>
            <person name="Durkin A.S."/>
            <person name="Brinkac L.M."/>
            <person name="Haft D.H."/>
            <person name="Selengut J.D."/>
            <person name="Sanka R."/>
            <person name="DePew J."/>
            <person name="Purushe J."/>
            <person name="Hartskeerl R.A."/>
            <person name="Ahmed A."/>
            <person name="van der Linden H."/>
            <person name="Goris M.G.A."/>
            <person name="Vinetz J.M."/>
            <person name="Sutton G.G."/>
            <person name="Nierman W.C."/>
            <person name="Fouts D.E."/>
        </authorList>
    </citation>
    <scope>NUCLEOTIDE SEQUENCE [LARGE SCALE GENOMIC DNA]</scope>
    <source>
        <strain evidence="2">L 60</strain>
    </source>
</reference>
<keyword evidence="3" id="KW-1185">Reference proteome</keyword>
<feature type="transmembrane region" description="Helical" evidence="1">
    <location>
        <begin position="174"/>
        <end position="199"/>
    </location>
</feature>
<dbReference type="EMBL" id="AHMT02000009">
    <property type="protein sequence ID" value="EQA64285.1"/>
    <property type="molecule type" value="Genomic_DNA"/>
</dbReference>
<feature type="transmembrane region" description="Helical" evidence="1">
    <location>
        <begin position="306"/>
        <end position="324"/>
    </location>
</feature>
<feature type="transmembrane region" description="Helical" evidence="1">
    <location>
        <begin position="89"/>
        <end position="109"/>
    </location>
</feature>
<dbReference type="RefSeq" id="WP_020983381.1">
    <property type="nucleotide sequence ID" value="NZ_AHMT02000009.1"/>
</dbReference>
<feature type="transmembrane region" description="Helical" evidence="1">
    <location>
        <begin position="115"/>
        <end position="132"/>
    </location>
</feature>
<dbReference type="AlphaFoldDB" id="V6I247"/>
<feature type="transmembrane region" description="Helical" evidence="1">
    <location>
        <begin position="358"/>
        <end position="377"/>
    </location>
</feature>
<proteinExistence type="predicted"/>
<protein>
    <submittedName>
        <fullName evidence="2">Membrane protein</fullName>
    </submittedName>
</protein>
<evidence type="ECO:0000313" key="2">
    <source>
        <dbReference type="EMBL" id="EQA64285.1"/>
    </source>
</evidence>
<evidence type="ECO:0000256" key="1">
    <source>
        <dbReference type="SAM" id="Phobius"/>
    </source>
</evidence>
<feature type="transmembrane region" description="Helical" evidence="1">
    <location>
        <begin position="12"/>
        <end position="30"/>
    </location>
</feature>
<organism evidence="2 3">
    <name type="scientific">Leptospira alexanderi serovar Manhao 3 str. L 60</name>
    <dbReference type="NCBI Taxonomy" id="1049759"/>
    <lineage>
        <taxon>Bacteria</taxon>
        <taxon>Pseudomonadati</taxon>
        <taxon>Spirochaetota</taxon>
        <taxon>Spirochaetia</taxon>
        <taxon>Leptospirales</taxon>
        <taxon>Leptospiraceae</taxon>
        <taxon>Leptospira</taxon>
    </lineage>
</organism>